<dbReference type="PANTHER" id="PTHR30087">
    <property type="entry name" value="INNER MEMBRANE PROTEIN"/>
    <property type="match status" value="1"/>
</dbReference>
<dbReference type="InterPro" id="IPR007553">
    <property type="entry name" value="2-thiour_desulf"/>
</dbReference>
<proteinExistence type="predicted"/>
<accession>A0A1N7NYH2</accession>
<dbReference type="STRING" id="619304.SAMN05421760_111155"/>
<dbReference type="AlphaFoldDB" id="A0A1N7NYH2"/>
<dbReference type="PANTHER" id="PTHR30087:SF1">
    <property type="entry name" value="HYPOTHETICAL CYTOSOLIC PROTEIN"/>
    <property type="match status" value="1"/>
</dbReference>
<dbReference type="RefSeq" id="WP_054343619.1">
    <property type="nucleotide sequence ID" value="NZ_FTOE01000011.1"/>
</dbReference>
<protein>
    <submittedName>
        <fullName evidence="1">Uncharacterized conserved protein YbbK, DUF523 family</fullName>
    </submittedName>
</protein>
<name>A0A1N7NYH2_9GAMM</name>
<evidence type="ECO:0000313" key="2">
    <source>
        <dbReference type="Proteomes" id="UP000185999"/>
    </source>
</evidence>
<dbReference type="Pfam" id="PF04463">
    <property type="entry name" value="2-thiour_desulf"/>
    <property type="match status" value="1"/>
</dbReference>
<dbReference type="OrthoDB" id="495783at2"/>
<sequence>MKKVLISACLLGDKVRYDGQSLFTSSSILKEWIDEGRVISICPEVSSGMSIPRAPAEINGGDGYDVLLSKIAVVENSGNIVTENFLRGANNALALCKANEIDVAVLAEFSPSCGSSSVYSGDFSGTKINGAGVTAALLTNNGIKVFSQHQLNEANKAIKQD</sequence>
<keyword evidence="2" id="KW-1185">Reference proteome</keyword>
<gene>
    <name evidence="1" type="ORF">SAMN05421760_111155</name>
</gene>
<dbReference type="Proteomes" id="UP000185999">
    <property type="component" value="Unassembled WGS sequence"/>
</dbReference>
<reference evidence="2" key="1">
    <citation type="submission" date="2017-01" db="EMBL/GenBank/DDBJ databases">
        <authorList>
            <person name="Varghese N."/>
            <person name="Submissions S."/>
        </authorList>
    </citation>
    <scope>NUCLEOTIDE SEQUENCE [LARGE SCALE GENOMIC DNA]</scope>
    <source>
        <strain evidence="2">DSM 22306</strain>
    </source>
</reference>
<evidence type="ECO:0000313" key="1">
    <source>
        <dbReference type="EMBL" id="SIT03383.1"/>
    </source>
</evidence>
<organism evidence="1 2">
    <name type="scientific">Neptunomonas antarctica</name>
    <dbReference type="NCBI Taxonomy" id="619304"/>
    <lineage>
        <taxon>Bacteria</taxon>
        <taxon>Pseudomonadati</taxon>
        <taxon>Pseudomonadota</taxon>
        <taxon>Gammaproteobacteria</taxon>
        <taxon>Oceanospirillales</taxon>
        <taxon>Oceanospirillaceae</taxon>
        <taxon>Neptunomonas</taxon>
    </lineage>
</organism>
<dbReference type="EMBL" id="FTOE01000011">
    <property type="protein sequence ID" value="SIT03383.1"/>
    <property type="molecule type" value="Genomic_DNA"/>
</dbReference>